<comment type="catalytic activity">
    <reaction evidence="17">
        <text>4 Fe(II)-[cytochrome c] + O2 + 8 H(+)(in) = 4 Fe(III)-[cytochrome c] + 2 H2O + 4 H(+)(out)</text>
        <dbReference type="Rhea" id="RHEA:11436"/>
        <dbReference type="Rhea" id="RHEA-COMP:10350"/>
        <dbReference type="Rhea" id="RHEA-COMP:14399"/>
        <dbReference type="ChEBI" id="CHEBI:15377"/>
        <dbReference type="ChEBI" id="CHEBI:15378"/>
        <dbReference type="ChEBI" id="CHEBI:15379"/>
        <dbReference type="ChEBI" id="CHEBI:29033"/>
        <dbReference type="ChEBI" id="CHEBI:29034"/>
        <dbReference type="EC" id="7.1.1.9"/>
    </reaction>
</comment>
<keyword evidence="3 16" id="KW-0813">Transport</keyword>
<dbReference type="InterPro" id="IPR036909">
    <property type="entry name" value="Cyt_c-like_dom_sf"/>
</dbReference>
<feature type="domain" description="Cytochrome oxidase subunit II copper A binding" evidence="19">
    <location>
        <begin position="97"/>
        <end position="208"/>
    </location>
</feature>
<dbReference type="SUPFAM" id="SSF46626">
    <property type="entry name" value="Cytochrome c"/>
    <property type="match status" value="1"/>
</dbReference>
<evidence type="ECO:0000256" key="2">
    <source>
        <dbReference type="ARBA" id="ARBA00007866"/>
    </source>
</evidence>
<comment type="subcellular location">
    <subcellularLocation>
        <location evidence="16">Cell membrane</location>
        <topology evidence="16">Multi-pass membrane protein</topology>
    </subcellularLocation>
    <subcellularLocation>
        <location evidence="1">Membrane</location>
        <topology evidence="1">Multi-pass membrane protein</topology>
    </subcellularLocation>
</comment>
<comment type="cofactor">
    <cofactor evidence="17">
        <name>Cu cation</name>
        <dbReference type="ChEBI" id="CHEBI:23378"/>
    </cofactor>
    <text evidence="17">Binds a copper A center.</text>
</comment>
<feature type="domain" description="Cytochrome c" evidence="21">
    <location>
        <begin position="217"/>
        <end position="312"/>
    </location>
</feature>
<dbReference type="SUPFAM" id="SSF81464">
    <property type="entry name" value="Cytochrome c oxidase subunit II-like, transmembrane region"/>
    <property type="match status" value="1"/>
</dbReference>
<evidence type="ECO:0000256" key="5">
    <source>
        <dbReference type="ARBA" id="ARBA00022660"/>
    </source>
</evidence>
<feature type="transmembrane region" description="Helical" evidence="18">
    <location>
        <begin position="68"/>
        <end position="86"/>
    </location>
</feature>
<evidence type="ECO:0000256" key="17">
    <source>
        <dbReference type="RuleBase" id="RU004024"/>
    </source>
</evidence>
<reference evidence="22 23" key="1">
    <citation type="submission" date="2015-08" db="EMBL/GenBank/DDBJ databases">
        <authorList>
            <person name="Babu N.S."/>
            <person name="Beckwith C.J."/>
            <person name="Beseler K.G."/>
            <person name="Brison A."/>
            <person name="Carone J.V."/>
            <person name="Caskin T.P."/>
            <person name="Diamond M."/>
            <person name="Durham M.E."/>
            <person name="Foxe J.M."/>
            <person name="Go M."/>
            <person name="Henderson B.A."/>
            <person name="Jones I.B."/>
            <person name="McGettigan J.A."/>
            <person name="Micheletti S.J."/>
            <person name="Nasrallah M.E."/>
            <person name="Ortiz D."/>
            <person name="Piller C.R."/>
            <person name="Privatt S.R."/>
            <person name="Schneider S.L."/>
            <person name="Sharp S."/>
            <person name="Smith T.C."/>
            <person name="Stanton J.D."/>
            <person name="Ullery H.E."/>
            <person name="Wilson R.J."/>
            <person name="Serrano M.G."/>
            <person name="Buck G."/>
            <person name="Lee V."/>
            <person name="Wang Y."/>
            <person name="Carvalho R."/>
            <person name="Voegtly L."/>
            <person name="Shi R."/>
            <person name="Duckworth R."/>
            <person name="Johnson A."/>
            <person name="Loviza R."/>
            <person name="Walstead R."/>
            <person name="Shah Z."/>
            <person name="Kiflezghi M."/>
            <person name="Wade K."/>
            <person name="Ball S.L."/>
            <person name="Bradley K.W."/>
            <person name="Asai D.J."/>
            <person name="Bowman C.A."/>
            <person name="Russell D.A."/>
            <person name="Pope W.H."/>
            <person name="Jacobs-Sera D."/>
            <person name="Hendrix R.W."/>
            <person name="Hatfull G.F."/>
        </authorList>
    </citation>
    <scope>NUCLEOTIDE SEQUENCE [LARGE SCALE GENOMIC DNA]</scope>
    <source>
        <strain evidence="22 23">DSM 27710</strain>
    </source>
</reference>
<dbReference type="GO" id="GO:0004129">
    <property type="term" value="F:cytochrome-c oxidase activity"/>
    <property type="evidence" value="ECO:0007669"/>
    <property type="project" value="UniProtKB-EC"/>
</dbReference>
<keyword evidence="11 15" id="KW-0408">Iron</keyword>
<dbReference type="GO" id="GO:0005886">
    <property type="term" value="C:plasma membrane"/>
    <property type="evidence" value="ECO:0007669"/>
    <property type="project" value="UniProtKB-SubCell"/>
</dbReference>
<evidence type="ECO:0000256" key="4">
    <source>
        <dbReference type="ARBA" id="ARBA00022617"/>
    </source>
</evidence>
<dbReference type="InterPro" id="IPR009056">
    <property type="entry name" value="Cyt_c-like_dom"/>
</dbReference>
<keyword evidence="12 17" id="KW-0186">Copper</keyword>
<dbReference type="CDD" id="cd13915">
    <property type="entry name" value="CuRO_HCO_II_like_2"/>
    <property type="match status" value="1"/>
</dbReference>
<organism evidence="22 23">
    <name type="scientific">Vulgatibacter incomptus</name>
    <dbReference type="NCBI Taxonomy" id="1391653"/>
    <lineage>
        <taxon>Bacteria</taxon>
        <taxon>Pseudomonadati</taxon>
        <taxon>Myxococcota</taxon>
        <taxon>Myxococcia</taxon>
        <taxon>Myxococcales</taxon>
        <taxon>Cystobacterineae</taxon>
        <taxon>Vulgatibacteraceae</taxon>
        <taxon>Vulgatibacter</taxon>
    </lineage>
</organism>
<dbReference type="PROSITE" id="PS50999">
    <property type="entry name" value="COX2_TM"/>
    <property type="match status" value="1"/>
</dbReference>
<evidence type="ECO:0000256" key="15">
    <source>
        <dbReference type="PROSITE-ProRule" id="PRU00433"/>
    </source>
</evidence>
<dbReference type="NCBIfam" id="TIGR02866">
    <property type="entry name" value="CoxB"/>
    <property type="match status" value="1"/>
</dbReference>
<keyword evidence="9 16" id="KW-0249">Electron transport</keyword>
<dbReference type="KEGG" id="vin:AKJ08_3194"/>
<evidence type="ECO:0000256" key="8">
    <source>
        <dbReference type="ARBA" id="ARBA00022967"/>
    </source>
</evidence>
<evidence type="ECO:0000256" key="10">
    <source>
        <dbReference type="ARBA" id="ARBA00022989"/>
    </source>
</evidence>
<evidence type="ECO:0000256" key="14">
    <source>
        <dbReference type="ARBA" id="ARBA00024688"/>
    </source>
</evidence>
<evidence type="ECO:0000256" key="16">
    <source>
        <dbReference type="RuleBase" id="RU000456"/>
    </source>
</evidence>
<dbReference type="GO" id="GO:0042773">
    <property type="term" value="P:ATP synthesis coupled electron transport"/>
    <property type="evidence" value="ECO:0007669"/>
    <property type="project" value="TreeGrafter"/>
</dbReference>
<accession>A0A0K1PH24</accession>
<dbReference type="STRING" id="1391653.AKJ08_3194"/>
<protein>
    <recommendedName>
        <fullName evidence="17">Cytochrome c oxidase subunit 2</fullName>
        <ecNumber evidence="17">7.1.1.9</ecNumber>
    </recommendedName>
</protein>
<keyword evidence="6 16" id="KW-0812">Transmembrane</keyword>
<feature type="domain" description="Cytochrome oxidase subunit II transmembrane region profile" evidence="20">
    <location>
        <begin position="1"/>
        <end position="96"/>
    </location>
</feature>
<dbReference type="RefSeq" id="WP_050726923.1">
    <property type="nucleotide sequence ID" value="NZ_CP012332.1"/>
</dbReference>
<dbReference type="InterPro" id="IPR001505">
    <property type="entry name" value="Copper_CuA"/>
</dbReference>
<dbReference type="InterPro" id="IPR014222">
    <property type="entry name" value="Cyt_c_oxidase_su2"/>
</dbReference>
<evidence type="ECO:0000256" key="13">
    <source>
        <dbReference type="ARBA" id="ARBA00023136"/>
    </source>
</evidence>
<dbReference type="PANTHER" id="PTHR22888:SF9">
    <property type="entry name" value="CYTOCHROME C OXIDASE SUBUNIT 2"/>
    <property type="match status" value="1"/>
</dbReference>
<dbReference type="InterPro" id="IPR011759">
    <property type="entry name" value="Cyt_c_oxidase_su2_TM_dom"/>
</dbReference>
<dbReference type="EC" id="7.1.1.9" evidence="17"/>
<dbReference type="GO" id="GO:0005507">
    <property type="term" value="F:copper ion binding"/>
    <property type="evidence" value="ECO:0007669"/>
    <property type="project" value="InterPro"/>
</dbReference>
<dbReference type="EMBL" id="CP012332">
    <property type="protein sequence ID" value="AKU92807.1"/>
    <property type="molecule type" value="Genomic_DNA"/>
</dbReference>
<dbReference type="Gene3D" id="2.60.40.420">
    <property type="entry name" value="Cupredoxins - blue copper proteins"/>
    <property type="match status" value="1"/>
</dbReference>
<dbReference type="Proteomes" id="UP000055590">
    <property type="component" value="Chromosome"/>
</dbReference>
<evidence type="ECO:0000313" key="22">
    <source>
        <dbReference type="EMBL" id="AKU92807.1"/>
    </source>
</evidence>
<evidence type="ECO:0000256" key="18">
    <source>
        <dbReference type="SAM" id="Phobius"/>
    </source>
</evidence>
<feature type="transmembrane region" description="Helical" evidence="18">
    <location>
        <begin position="27"/>
        <end position="48"/>
    </location>
</feature>
<keyword evidence="10 18" id="KW-1133">Transmembrane helix</keyword>
<dbReference type="InterPro" id="IPR008972">
    <property type="entry name" value="Cupredoxin"/>
</dbReference>
<dbReference type="Pfam" id="PF02790">
    <property type="entry name" value="COX2_TM"/>
    <property type="match status" value="1"/>
</dbReference>
<comment type="similarity">
    <text evidence="2 16">Belongs to the cytochrome c oxidase subunit 2 family.</text>
</comment>
<dbReference type="PROSITE" id="PS51007">
    <property type="entry name" value="CYTC"/>
    <property type="match status" value="1"/>
</dbReference>
<dbReference type="Gene3D" id="1.10.287.90">
    <property type="match status" value="1"/>
</dbReference>
<keyword evidence="4 15" id="KW-0349">Heme</keyword>
<dbReference type="GO" id="GO:0016491">
    <property type="term" value="F:oxidoreductase activity"/>
    <property type="evidence" value="ECO:0007669"/>
    <property type="project" value="InterPro"/>
</dbReference>
<evidence type="ECO:0000256" key="11">
    <source>
        <dbReference type="ARBA" id="ARBA00023004"/>
    </source>
</evidence>
<dbReference type="InterPro" id="IPR002429">
    <property type="entry name" value="CcO_II-like_C"/>
</dbReference>
<evidence type="ECO:0000256" key="3">
    <source>
        <dbReference type="ARBA" id="ARBA00022448"/>
    </source>
</evidence>
<dbReference type="GO" id="GO:0020037">
    <property type="term" value="F:heme binding"/>
    <property type="evidence" value="ECO:0007669"/>
    <property type="project" value="InterPro"/>
</dbReference>
<evidence type="ECO:0000313" key="23">
    <source>
        <dbReference type="Proteomes" id="UP000055590"/>
    </source>
</evidence>
<dbReference type="PANTHER" id="PTHR22888">
    <property type="entry name" value="CYTOCHROME C OXIDASE, SUBUNIT II"/>
    <property type="match status" value="1"/>
</dbReference>
<evidence type="ECO:0000259" key="19">
    <source>
        <dbReference type="PROSITE" id="PS50857"/>
    </source>
</evidence>
<evidence type="ECO:0000256" key="12">
    <source>
        <dbReference type="ARBA" id="ARBA00023008"/>
    </source>
</evidence>
<evidence type="ECO:0000259" key="21">
    <source>
        <dbReference type="PROSITE" id="PS51007"/>
    </source>
</evidence>
<dbReference type="Gene3D" id="1.10.760.10">
    <property type="entry name" value="Cytochrome c-like domain"/>
    <property type="match status" value="1"/>
</dbReference>
<dbReference type="PROSITE" id="PS50857">
    <property type="entry name" value="COX2_CUA"/>
    <property type="match status" value="1"/>
</dbReference>
<keyword evidence="23" id="KW-1185">Reference proteome</keyword>
<dbReference type="PROSITE" id="PS00078">
    <property type="entry name" value="COX2"/>
    <property type="match status" value="1"/>
</dbReference>
<keyword evidence="13 18" id="KW-0472">Membrane</keyword>
<keyword evidence="8" id="KW-1278">Translocase</keyword>
<dbReference type="AlphaFoldDB" id="A0A0K1PH24"/>
<evidence type="ECO:0000256" key="6">
    <source>
        <dbReference type="ARBA" id="ARBA00022692"/>
    </source>
</evidence>
<dbReference type="InterPro" id="IPR045187">
    <property type="entry name" value="CcO_II"/>
</dbReference>
<evidence type="ECO:0000259" key="20">
    <source>
        <dbReference type="PROSITE" id="PS50999"/>
    </source>
</evidence>
<dbReference type="OrthoDB" id="9781261at2"/>
<dbReference type="PATRIC" id="fig|1391653.3.peg.3338"/>
<sequence length="312" mass="35484">MSTNHDSFLFPPQASTFAKDVDSVYYFIHYLSIFFWVLIVGAIVFFVWRYKRGHKEGVGPSHSLPLELTWSIIPLVLVIAMFLWGFKTFMYVSRAPGDATDIHVTGAKWSWTFEYPNGLKEMNELHAVIDKPVRLVMTSTDVIHSFYVPTFRNKMDVVPGRYSTFWFQPTVLGPQQVFCAEYCGDGHSEMLAKIIVQTQEEYDAWMKETAKEDTTTPLPELGAKLFQSKACFTCHNTDTSAKVGPGFQGIFGHEVELDNGTKAMVDENYIRTKLLTPRATTVRGFPPVMPSFQGQLTDREIDGLIEYIKSLK</sequence>
<comment type="function">
    <text evidence="14 17">Subunits I and II form the functional core of the enzyme complex. Electrons originating in cytochrome c are transferred via heme a and Cu(A) to the binuclear center formed by heme a3 and Cu(B).</text>
</comment>
<keyword evidence="7 15" id="KW-0479">Metal-binding</keyword>
<name>A0A0K1PH24_9BACT</name>
<dbReference type="Pfam" id="PF00034">
    <property type="entry name" value="Cytochrom_C"/>
    <property type="match status" value="1"/>
</dbReference>
<proteinExistence type="inferred from homology"/>
<gene>
    <name evidence="22" type="ORF">AKJ08_3194</name>
</gene>
<dbReference type="SUPFAM" id="SSF49503">
    <property type="entry name" value="Cupredoxins"/>
    <property type="match status" value="1"/>
</dbReference>
<evidence type="ECO:0000256" key="9">
    <source>
        <dbReference type="ARBA" id="ARBA00022982"/>
    </source>
</evidence>
<evidence type="ECO:0000256" key="1">
    <source>
        <dbReference type="ARBA" id="ARBA00004141"/>
    </source>
</evidence>
<dbReference type="Pfam" id="PF00116">
    <property type="entry name" value="COX2"/>
    <property type="match status" value="1"/>
</dbReference>
<keyword evidence="5 16" id="KW-0679">Respiratory chain</keyword>
<evidence type="ECO:0000256" key="7">
    <source>
        <dbReference type="ARBA" id="ARBA00022723"/>
    </source>
</evidence>
<dbReference type="InterPro" id="IPR036257">
    <property type="entry name" value="Cyt_c_oxidase_su2_TM_sf"/>
</dbReference>